<dbReference type="InterPro" id="IPR029058">
    <property type="entry name" value="AB_hydrolase_fold"/>
</dbReference>
<name>A0A2V1AVH5_9ASCO</name>
<comment type="caution">
    <text evidence="2">The sequence shown here is derived from an EMBL/GenBank/DDBJ whole genome shotgun (WGS) entry which is preliminary data.</text>
</comment>
<evidence type="ECO:0000256" key="1">
    <source>
        <dbReference type="SAM" id="Phobius"/>
    </source>
</evidence>
<evidence type="ECO:0008006" key="4">
    <source>
        <dbReference type="Google" id="ProtNLM"/>
    </source>
</evidence>
<keyword evidence="1" id="KW-0812">Transmembrane</keyword>
<dbReference type="Pfam" id="PF10340">
    <property type="entry name" value="Say1_Mug180"/>
    <property type="match status" value="1"/>
</dbReference>
<dbReference type="PANTHER" id="PTHR36169:SF1">
    <property type="entry name" value="ACETATE KINASE EUTQ"/>
    <property type="match status" value="1"/>
</dbReference>
<protein>
    <recommendedName>
        <fullName evidence="4">Alpha/beta hydrolase fold-3 domain-containing protein</fullName>
    </recommendedName>
</protein>
<dbReference type="PANTHER" id="PTHR36169">
    <property type="entry name" value="ETHANOLAMINE UTILIZATION PROTEIN EUTQ"/>
    <property type="match status" value="1"/>
</dbReference>
<reference evidence="2 3" key="1">
    <citation type="submission" date="2017-12" db="EMBL/GenBank/DDBJ databases">
        <title>Genome Sequence of a Multidrug-Resistant Candida haemulonii Isolate from a Patient with Chronic Leg Ulcers in Israel.</title>
        <authorList>
            <person name="Chow N.A."/>
            <person name="Gade L."/>
            <person name="Batra D."/>
            <person name="Rowe L.A."/>
            <person name="Ben-Ami R."/>
            <person name="Loparev V.N."/>
            <person name="Litvintseva A.P."/>
        </authorList>
    </citation>
    <scope>NUCLEOTIDE SEQUENCE [LARGE SCALE GENOMIC DNA]</scope>
    <source>
        <strain evidence="2 3">B11899</strain>
    </source>
</reference>
<proteinExistence type="predicted"/>
<keyword evidence="1" id="KW-0472">Membrane</keyword>
<dbReference type="SUPFAM" id="SSF53474">
    <property type="entry name" value="alpha/beta-Hydrolases"/>
    <property type="match status" value="1"/>
</dbReference>
<dbReference type="Gene3D" id="3.40.50.1820">
    <property type="entry name" value="alpha/beta hydrolase"/>
    <property type="match status" value="1"/>
</dbReference>
<feature type="transmembrane region" description="Helical" evidence="1">
    <location>
        <begin position="6"/>
        <end position="26"/>
    </location>
</feature>
<dbReference type="OrthoDB" id="2152029at2759"/>
<dbReference type="EMBL" id="PKFO01000005">
    <property type="protein sequence ID" value="PVH21858.1"/>
    <property type="molecule type" value="Genomic_DNA"/>
</dbReference>
<dbReference type="InterPro" id="IPR019436">
    <property type="entry name" value="Say1-like"/>
</dbReference>
<keyword evidence="3" id="KW-1185">Reference proteome</keyword>
<gene>
    <name evidence="2" type="ORF">CXQ85_000853</name>
</gene>
<sequence>MKLSTVILALKLPADFLIVILRYFIFGGIKARKYRRSLSKLLKLTLYRFALSVPIQDTKWLSPYSNDFLVKRAFPIVAPLLVKDLPGYGERYDANSIWLVKQPNRSPDDPVIIYLHGGGFFLQTMPQQLKFILSTYHLLTPEKKKKTSILLLDYKLASRGYTFPTQMLQLDQTYERLVQENNKNIVLMGDSAGGNMAVGLTQFFQAKEEPVQYPSKLILFSPWMKLAPLPYDMTESSSWKQCEDYDLIHHSKFGDISQLALIIGKKDPFSLIWSPMGKNPRQRSDWETIPSYSDPNYDVFVLVGEDESFRDDVLEWAKYALDVPFHGTHSYGTEKGYTEERYSFVRRNQPGKANVNLHVEPQGLHDAILFFEDTVHKQVGAGLKKGKPITVEEIDQKEYFGVYRLVKYLNERL</sequence>
<dbReference type="InterPro" id="IPR010424">
    <property type="entry name" value="EutQ"/>
</dbReference>
<evidence type="ECO:0000313" key="2">
    <source>
        <dbReference type="EMBL" id="PVH21858.1"/>
    </source>
</evidence>
<dbReference type="RefSeq" id="XP_025342798.1">
    <property type="nucleotide sequence ID" value="XM_025484583.1"/>
</dbReference>
<dbReference type="GeneID" id="37006184"/>
<organism evidence="2 3">
    <name type="scientific">Candidozyma haemuli</name>
    <dbReference type="NCBI Taxonomy" id="45357"/>
    <lineage>
        <taxon>Eukaryota</taxon>
        <taxon>Fungi</taxon>
        <taxon>Dikarya</taxon>
        <taxon>Ascomycota</taxon>
        <taxon>Saccharomycotina</taxon>
        <taxon>Pichiomycetes</taxon>
        <taxon>Metschnikowiaceae</taxon>
        <taxon>Candidozyma</taxon>
    </lineage>
</organism>
<evidence type="ECO:0000313" key="3">
    <source>
        <dbReference type="Proteomes" id="UP000244309"/>
    </source>
</evidence>
<dbReference type="AlphaFoldDB" id="A0A2V1AVH5"/>
<dbReference type="VEuPathDB" id="FungiDB:CXQ85_000853"/>
<dbReference type="Proteomes" id="UP000244309">
    <property type="component" value="Unassembled WGS sequence"/>
</dbReference>
<dbReference type="STRING" id="45357.A0A2V1AVH5"/>
<keyword evidence="1" id="KW-1133">Transmembrane helix</keyword>
<accession>A0A2V1AVH5</accession>